<name>Q13JC4_PARXL</name>
<sequence>MSIDRCSANIPAPEPSACGDRSTAATPHEPCHLPPDVYESMTINKSLGVTPTEQLLAEFGERSFLKLWTYPNPYKDDGKELCDLIAVFGDTVFIFFDRNAGLNPASAKTPKVAWERWKRRAIDAQISTAHGAERYVRSGRQLFLDAARKKPFPLPVRGVGKVHKLIVAHGAAEACKAASPENIAGSLGIAYTDTPPNEPWPFFLFLPRTSPVHVLDSHNLPIILGELDTVTDLSVYLTAKEQEIERLELVCYCGEEDYLARYLAASDPGAEEMVNRYIEPSLKGFNMREGLWAEFSNSKTYEATAEANRMSYGWDNLIEGACRDFLSGAAITNADLHRGPNPIFEMVKEPRHARRGMWSQILRAIEAFPPPGSGFQRMVTSVPRMDDDSAYVFLQLGPTPEFLALPDWQEKRRFLLELACGAAKLRMPNLKQVIGIGIEHPNYPHSSFGIHFSLLPCDSLTPKELAKIEQQNAIFNFFQTDSMISFESVTPHLMTAEHRVE</sequence>
<evidence type="ECO:0000313" key="2">
    <source>
        <dbReference type="Proteomes" id="UP000001817"/>
    </source>
</evidence>
<organism evidence="1 2">
    <name type="scientific">Paraburkholderia xenovorans (strain LB400)</name>
    <dbReference type="NCBI Taxonomy" id="266265"/>
    <lineage>
        <taxon>Bacteria</taxon>
        <taxon>Pseudomonadati</taxon>
        <taxon>Pseudomonadota</taxon>
        <taxon>Betaproteobacteria</taxon>
        <taxon>Burkholderiales</taxon>
        <taxon>Burkholderiaceae</taxon>
        <taxon>Paraburkholderia</taxon>
    </lineage>
</organism>
<dbReference type="Proteomes" id="UP000001817">
    <property type="component" value="Chromosome 2"/>
</dbReference>
<reference evidence="1 2" key="1">
    <citation type="journal article" date="2006" name="Proc. Natl. Acad. Sci. U.S.A.">
        <title>Burkholderia xenovorans LB400 harbors a multi-replicon, 9.73-Mbp genome shaped for versatility.</title>
        <authorList>
            <person name="Chain P.S."/>
            <person name="Denef V.J."/>
            <person name="Konstantinidis K.T."/>
            <person name="Vergez L.M."/>
            <person name="Agullo L."/>
            <person name="Reyes V.L."/>
            <person name="Hauser L."/>
            <person name="Cordova M."/>
            <person name="Gomez L."/>
            <person name="Gonzalez M."/>
            <person name="Land M."/>
            <person name="Lao V."/>
            <person name="Larimer F."/>
            <person name="LiPuma J.J."/>
            <person name="Mahenthiralingam E."/>
            <person name="Malfatti S.A."/>
            <person name="Marx C.J."/>
            <person name="Parnell J.J."/>
            <person name="Ramette A."/>
            <person name="Richardson P."/>
            <person name="Seeger M."/>
            <person name="Smith D."/>
            <person name="Spilker T."/>
            <person name="Sul W.J."/>
            <person name="Tsoi T.V."/>
            <person name="Ulrich L.E."/>
            <person name="Zhulin I.B."/>
            <person name="Tiedje J.M."/>
        </authorList>
    </citation>
    <scope>NUCLEOTIDE SEQUENCE [LARGE SCALE GENOMIC DNA]</scope>
    <source>
        <strain evidence="1 2">LB400</strain>
    </source>
</reference>
<protein>
    <submittedName>
        <fullName evidence="1">Uncharacterized protein</fullName>
    </submittedName>
</protein>
<dbReference type="KEGG" id="bxe:Bxe_B0120"/>
<dbReference type="EMBL" id="CP000271">
    <property type="protein sequence ID" value="ABE35815.1"/>
    <property type="molecule type" value="Genomic_DNA"/>
</dbReference>
<proteinExistence type="predicted"/>
<dbReference type="eggNOG" id="COG3012">
    <property type="taxonomic scope" value="Bacteria"/>
</dbReference>
<keyword evidence="2" id="KW-1185">Reference proteome</keyword>
<gene>
    <name evidence="1" type="ORF">Bxe_B0120</name>
</gene>
<accession>Q13JC4</accession>
<evidence type="ECO:0000313" key="1">
    <source>
        <dbReference type="EMBL" id="ABE35815.1"/>
    </source>
</evidence>
<dbReference type="AlphaFoldDB" id="Q13JC4"/>
<dbReference type="STRING" id="266265.Bxe_B0120"/>